<proteinExistence type="predicted"/>
<reference evidence="1" key="2">
    <citation type="submission" date="2025-09" db="UniProtKB">
        <authorList>
            <consortium name="EnsemblPlants"/>
        </authorList>
    </citation>
    <scope>IDENTIFICATION</scope>
</reference>
<protein>
    <submittedName>
        <fullName evidence="1">Uncharacterized protein</fullName>
    </submittedName>
</protein>
<organism evidence="1 2">
    <name type="scientific">Avena sativa</name>
    <name type="common">Oat</name>
    <dbReference type="NCBI Taxonomy" id="4498"/>
    <lineage>
        <taxon>Eukaryota</taxon>
        <taxon>Viridiplantae</taxon>
        <taxon>Streptophyta</taxon>
        <taxon>Embryophyta</taxon>
        <taxon>Tracheophyta</taxon>
        <taxon>Spermatophyta</taxon>
        <taxon>Magnoliopsida</taxon>
        <taxon>Liliopsida</taxon>
        <taxon>Poales</taxon>
        <taxon>Poaceae</taxon>
        <taxon>BOP clade</taxon>
        <taxon>Pooideae</taxon>
        <taxon>Poodae</taxon>
        <taxon>Poeae</taxon>
        <taxon>Poeae Chloroplast Group 1 (Aveneae type)</taxon>
        <taxon>Aveninae</taxon>
        <taxon>Avena</taxon>
    </lineage>
</organism>
<evidence type="ECO:0000313" key="1">
    <source>
        <dbReference type="EnsemblPlants" id="AVESA.00010b.r2.1DG0128540.1.CDS.1"/>
    </source>
</evidence>
<dbReference type="EnsemblPlants" id="AVESA.00010b.r2.1DG0128540.1">
    <property type="protein sequence ID" value="AVESA.00010b.r2.1DG0128540.1.CDS.1"/>
    <property type="gene ID" value="AVESA.00010b.r2.1DG0128540"/>
</dbReference>
<sequence length="386" mass="42877">MLRLRSCIASHLLSPTSCSTSPTSHLRRRLSSSAPPISPNPGFAVEDYLVDTCGLTRPQALKASRRIPRLKSSSNPDAVLDFLAGLGLSSTDLAATVAKDPKLLCADVERTLAPKVVGLTGLGLSRSEIARLVALAGTHFRGTPIVSRLQYYLPFFGSFENFLRPVKRSSYLLGFDPERTVKPNVTFLRECGLDDCDIVKLCAISPSMFTAKSRRVREIVACAEGLGVPRGSGMFRAALQAVSHLNEEKIATKLEYLKKTFRWSDAEVSHAVSKAPALLRKPKEALRSRSEFLISDVGLEPAYIAHRPVILYYSMERRLRPRYYVLKFLKVNGLLDQNRDYYNSIVLSEMAFVEKFVCPHKESAPDLAEDYATICKGELPANFRFT</sequence>
<evidence type="ECO:0000313" key="2">
    <source>
        <dbReference type="Proteomes" id="UP001732700"/>
    </source>
</evidence>
<reference evidence="1" key="1">
    <citation type="submission" date="2021-05" db="EMBL/GenBank/DDBJ databases">
        <authorList>
            <person name="Scholz U."/>
            <person name="Mascher M."/>
            <person name="Fiebig A."/>
        </authorList>
    </citation>
    <scope>NUCLEOTIDE SEQUENCE [LARGE SCALE GENOMIC DNA]</scope>
</reference>
<keyword evidence="2" id="KW-1185">Reference proteome</keyword>
<dbReference type="Proteomes" id="UP001732700">
    <property type="component" value="Chromosome 1D"/>
</dbReference>
<accession>A0ACD5TUQ5</accession>
<name>A0ACD5TUQ5_AVESA</name>